<dbReference type="PATRIC" id="fig|1341156.4.peg.1759"/>
<evidence type="ECO:0000313" key="4">
    <source>
        <dbReference type="Proteomes" id="UP000021369"/>
    </source>
</evidence>
<keyword evidence="2" id="KW-1133">Transmembrane helix</keyword>
<keyword evidence="2" id="KW-0472">Membrane</keyword>
<evidence type="ECO:0000256" key="2">
    <source>
        <dbReference type="SAM" id="Phobius"/>
    </source>
</evidence>
<dbReference type="Proteomes" id="UP000021369">
    <property type="component" value="Unassembled WGS sequence"/>
</dbReference>
<evidence type="ECO:0000256" key="1">
    <source>
        <dbReference type="SAM" id="MobiDB-lite"/>
    </source>
</evidence>
<protein>
    <recommendedName>
        <fullName evidence="5">DUF4367 domain-containing protein</fullName>
    </recommendedName>
</protein>
<gene>
    <name evidence="3" type="ORF">RASY3_06705</name>
</gene>
<accession>A0A011V3V7</accession>
<keyword evidence="4" id="KW-1185">Reference proteome</keyword>
<keyword evidence="2" id="KW-0812">Transmembrane</keyword>
<dbReference type="OrthoDB" id="7061752at2"/>
<dbReference type="AlphaFoldDB" id="A0A011V3V7"/>
<comment type="caution">
    <text evidence="3">The sequence shown here is derived from an EMBL/GenBank/DDBJ whole genome shotgun (WGS) entry which is preliminary data.</text>
</comment>
<dbReference type="EMBL" id="JEOB01000002">
    <property type="protein sequence ID" value="EXM40147.1"/>
    <property type="molecule type" value="Genomic_DNA"/>
</dbReference>
<feature type="transmembrane region" description="Helical" evidence="2">
    <location>
        <begin position="37"/>
        <end position="58"/>
    </location>
</feature>
<reference evidence="3 4" key="1">
    <citation type="submission" date="2013-06" db="EMBL/GenBank/DDBJ databases">
        <title>Rumen cellulosomics: divergent fiber-degrading strategies revealed by comparative genome-wide analysis of six Ruminococcal strains.</title>
        <authorList>
            <person name="Dassa B."/>
            <person name="Borovok I."/>
            <person name="Lamed R."/>
            <person name="Flint H."/>
            <person name="Yeoman C.J."/>
            <person name="White B."/>
            <person name="Bayer E.A."/>
        </authorList>
    </citation>
    <scope>NUCLEOTIDE SEQUENCE [LARGE SCALE GENOMIC DNA]</scope>
    <source>
        <strain evidence="3 4">SY3</strain>
    </source>
</reference>
<feature type="region of interest" description="Disordered" evidence="1">
    <location>
        <begin position="63"/>
        <end position="95"/>
    </location>
</feature>
<proteinExistence type="predicted"/>
<evidence type="ECO:0000313" key="3">
    <source>
        <dbReference type="EMBL" id="EXM40147.1"/>
    </source>
</evidence>
<dbReference type="RefSeq" id="WP_037286284.1">
    <property type="nucleotide sequence ID" value="NZ_JEOB01000002.1"/>
</dbReference>
<name>A0A011V3V7_RUMAL</name>
<evidence type="ECO:0008006" key="5">
    <source>
        <dbReference type="Google" id="ProtNLM"/>
    </source>
</evidence>
<organism evidence="3 4">
    <name type="scientific">Ruminococcus albus SY3</name>
    <dbReference type="NCBI Taxonomy" id="1341156"/>
    <lineage>
        <taxon>Bacteria</taxon>
        <taxon>Bacillati</taxon>
        <taxon>Bacillota</taxon>
        <taxon>Clostridia</taxon>
        <taxon>Eubacteriales</taxon>
        <taxon>Oscillospiraceae</taxon>
        <taxon>Ruminococcus</taxon>
    </lineage>
</organism>
<sequence>MSKYNEIMEHIELNDEMRERIIGNIGARQKRRRINSAVKMISALAACMVIAVGAAALLNRDKLPQTPDDSSPNVAKSAESEIITGSADSGDEQKAGGYDVQKYGGTQDLSDAFGVELHDITDLPFEVTEQSYEVMFGEFAEINYNGANGENCCIRAGKDTEDISGDYNEYSTVKDTDIDGVTVTFKGDDKRFDLAVWIKDGHFYSVSLSDGTDEQKMTEIVRSVMG</sequence>